<gene>
    <name evidence="1" type="ORF">DENIS_1098</name>
</gene>
<dbReference type="Proteomes" id="UP000288096">
    <property type="component" value="Unassembled WGS sequence"/>
</dbReference>
<accession>A0A401FT73</accession>
<dbReference type="AlphaFoldDB" id="A0A401FT73"/>
<reference evidence="2" key="2">
    <citation type="submission" date="2019-01" db="EMBL/GenBank/DDBJ databases">
        <title>Genome sequence of Desulfonema ishimotonii strain Tokyo 01.</title>
        <authorList>
            <person name="Fukui M."/>
        </authorList>
    </citation>
    <scope>NUCLEOTIDE SEQUENCE [LARGE SCALE GENOMIC DNA]</scope>
    <source>
        <strain evidence="2">Tokyo 01</strain>
    </source>
</reference>
<evidence type="ECO:0000313" key="2">
    <source>
        <dbReference type="Proteomes" id="UP000288096"/>
    </source>
</evidence>
<name>A0A401FT73_9BACT</name>
<proteinExistence type="predicted"/>
<comment type="caution">
    <text evidence="1">The sequence shown here is derived from an EMBL/GenBank/DDBJ whole genome shotgun (WGS) entry which is preliminary data.</text>
</comment>
<reference evidence="2" key="1">
    <citation type="submission" date="2017-11" db="EMBL/GenBank/DDBJ databases">
        <authorList>
            <person name="Watanabe M."/>
            <person name="Kojima H."/>
        </authorList>
    </citation>
    <scope>NUCLEOTIDE SEQUENCE [LARGE SCALE GENOMIC DNA]</scope>
    <source>
        <strain evidence="2">Tokyo 01</strain>
    </source>
</reference>
<dbReference type="RefSeq" id="WP_124327605.1">
    <property type="nucleotide sequence ID" value="NZ_BEXT01000001.1"/>
</dbReference>
<evidence type="ECO:0000313" key="1">
    <source>
        <dbReference type="EMBL" id="GBC60153.1"/>
    </source>
</evidence>
<keyword evidence="2" id="KW-1185">Reference proteome</keyword>
<sequence>MIYIGNFLHTTHQQEAAESDRRHGEFNLIIEAKNENAALDMFKKRILEFRNISSLFEGQCQVYLARLLKLDEVHSSEALMFGYKSVAGDPVMPFIGCATPSDQTDGCEIFDWNNNIPEIEGRNGMLFLEFKN</sequence>
<protein>
    <submittedName>
        <fullName evidence="1">Uncharacterized protein</fullName>
    </submittedName>
</protein>
<dbReference type="EMBL" id="BEXT01000001">
    <property type="protein sequence ID" value="GBC60153.1"/>
    <property type="molecule type" value="Genomic_DNA"/>
</dbReference>
<dbReference type="OrthoDB" id="5421553at2"/>
<organism evidence="1 2">
    <name type="scientific">Desulfonema ishimotonii</name>
    <dbReference type="NCBI Taxonomy" id="45657"/>
    <lineage>
        <taxon>Bacteria</taxon>
        <taxon>Pseudomonadati</taxon>
        <taxon>Thermodesulfobacteriota</taxon>
        <taxon>Desulfobacteria</taxon>
        <taxon>Desulfobacterales</taxon>
        <taxon>Desulfococcaceae</taxon>
        <taxon>Desulfonema</taxon>
    </lineage>
</organism>